<dbReference type="OMA" id="KFHPRAN"/>
<accession>F4QB70</accession>
<dbReference type="InterPro" id="IPR037229">
    <property type="entry name" value="Ribosomal_bL35_sf"/>
</dbReference>
<evidence type="ECO:0000313" key="2">
    <source>
        <dbReference type="Proteomes" id="UP000007797"/>
    </source>
</evidence>
<evidence type="ECO:0000313" key="1">
    <source>
        <dbReference type="EMBL" id="EGG14842.1"/>
    </source>
</evidence>
<proteinExistence type="predicted"/>
<name>F4QB70_CACFS</name>
<dbReference type="SUPFAM" id="SSF143034">
    <property type="entry name" value="L35p-like"/>
    <property type="match status" value="1"/>
</dbReference>
<dbReference type="RefSeq" id="XP_004351358.1">
    <property type="nucleotide sequence ID" value="XM_004351306.1"/>
</dbReference>
<dbReference type="GeneID" id="14866789"/>
<dbReference type="KEGG" id="dfa:DFA_10715"/>
<organism evidence="1 2">
    <name type="scientific">Cavenderia fasciculata</name>
    <name type="common">Slime mold</name>
    <name type="synonym">Dictyostelium fasciculatum</name>
    <dbReference type="NCBI Taxonomy" id="261658"/>
    <lineage>
        <taxon>Eukaryota</taxon>
        <taxon>Amoebozoa</taxon>
        <taxon>Evosea</taxon>
        <taxon>Eumycetozoa</taxon>
        <taxon>Dictyostelia</taxon>
        <taxon>Acytosteliales</taxon>
        <taxon>Cavenderiaceae</taxon>
        <taxon>Cavenderia</taxon>
    </lineage>
</organism>
<dbReference type="EMBL" id="GL883027">
    <property type="protein sequence ID" value="EGG14842.1"/>
    <property type="molecule type" value="Genomic_DNA"/>
</dbReference>
<gene>
    <name evidence="1" type="ORF">DFA_10715</name>
</gene>
<keyword evidence="2" id="KW-1185">Reference proteome</keyword>
<dbReference type="OrthoDB" id="10411930at2759"/>
<protein>
    <recommendedName>
        <fullName evidence="3">Ribosomal protein L27</fullName>
    </recommendedName>
</protein>
<reference evidence="2" key="1">
    <citation type="journal article" date="2011" name="Genome Res.">
        <title>Phylogeny-wide analysis of social amoeba genomes highlights ancient origins for complex intercellular communication.</title>
        <authorList>
            <person name="Heidel A.J."/>
            <person name="Lawal H.M."/>
            <person name="Felder M."/>
            <person name="Schilde C."/>
            <person name="Helps N.R."/>
            <person name="Tunggal B."/>
            <person name="Rivero F."/>
            <person name="John U."/>
            <person name="Schleicher M."/>
            <person name="Eichinger L."/>
            <person name="Platzer M."/>
            <person name="Noegel A.A."/>
            <person name="Schaap P."/>
            <person name="Gloeckner G."/>
        </authorList>
    </citation>
    <scope>NUCLEOTIDE SEQUENCE [LARGE SCALE GENOMIC DNA]</scope>
    <source>
        <strain evidence="2">SH3</strain>
    </source>
</reference>
<evidence type="ECO:0008006" key="3">
    <source>
        <dbReference type="Google" id="ProtNLM"/>
    </source>
</evidence>
<dbReference type="Proteomes" id="UP000007797">
    <property type="component" value="Unassembled WGS sequence"/>
</dbReference>
<sequence>MWGASIFNNVTRLCVNTNSVIQNQVRNLYKHKSKSACKKRFMLTKTGKVKFHPRANPGTVAYVTNTAVLSTFRGTLFSQAYTKSKIDPYNKNPHITIIEVEEEEY</sequence>
<dbReference type="AlphaFoldDB" id="F4QB70"/>